<dbReference type="STRING" id="1314674.A0A0D7B761"/>
<accession>A0A0D7B761</accession>
<dbReference type="OrthoDB" id="2500073at2759"/>
<name>A0A0D7B761_9AGAR</name>
<dbReference type="AlphaFoldDB" id="A0A0D7B761"/>
<evidence type="ECO:0000313" key="2">
    <source>
        <dbReference type="EMBL" id="KIY65361.1"/>
    </source>
</evidence>
<evidence type="ECO:0000313" key="3">
    <source>
        <dbReference type="Proteomes" id="UP000054007"/>
    </source>
</evidence>
<dbReference type="EMBL" id="KN880593">
    <property type="protein sequence ID" value="KIY65361.1"/>
    <property type="molecule type" value="Genomic_DNA"/>
</dbReference>
<feature type="compositionally biased region" description="Basic and acidic residues" evidence="1">
    <location>
        <begin position="89"/>
        <end position="138"/>
    </location>
</feature>
<dbReference type="Proteomes" id="UP000054007">
    <property type="component" value="Unassembled WGS sequence"/>
</dbReference>
<keyword evidence="3" id="KW-1185">Reference proteome</keyword>
<organism evidence="2 3">
    <name type="scientific">Cylindrobasidium torrendii FP15055 ss-10</name>
    <dbReference type="NCBI Taxonomy" id="1314674"/>
    <lineage>
        <taxon>Eukaryota</taxon>
        <taxon>Fungi</taxon>
        <taxon>Dikarya</taxon>
        <taxon>Basidiomycota</taxon>
        <taxon>Agaricomycotina</taxon>
        <taxon>Agaricomycetes</taxon>
        <taxon>Agaricomycetidae</taxon>
        <taxon>Agaricales</taxon>
        <taxon>Marasmiineae</taxon>
        <taxon>Physalacriaceae</taxon>
        <taxon>Cylindrobasidium</taxon>
    </lineage>
</organism>
<feature type="region of interest" description="Disordered" evidence="1">
    <location>
        <begin position="1"/>
        <end position="158"/>
    </location>
</feature>
<protein>
    <submittedName>
        <fullName evidence="2">Uncharacterized protein</fullName>
    </submittedName>
</protein>
<reference evidence="2 3" key="1">
    <citation type="journal article" date="2015" name="Fungal Genet. Biol.">
        <title>Evolution of novel wood decay mechanisms in Agaricales revealed by the genome sequences of Fistulina hepatica and Cylindrobasidium torrendii.</title>
        <authorList>
            <person name="Floudas D."/>
            <person name="Held B.W."/>
            <person name="Riley R."/>
            <person name="Nagy L.G."/>
            <person name="Koehler G."/>
            <person name="Ransdell A.S."/>
            <person name="Younus H."/>
            <person name="Chow J."/>
            <person name="Chiniquy J."/>
            <person name="Lipzen A."/>
            <person name="Tritt A."/>
            <person name="Sun H."/>
            <person name="Haridas S."/>
            <person name="LaButti K."/>
            <person name="Ohm R.A."/>
            <person name="Kues U."/>
            <person name="Blanchette R.A."/>
            <person name="Grigoriev I.V."/>
            <person name="Minto R.E."/>
            <person name="Hibbett D.S."/>
        </authorList>
    </citation>
    <scope>NUCLEOTIDE SEQUENCE [LARGE SCALE GENOMIC DNA]</scope>
    <source>
        <strain evidence="2 3">FP15055 ss-10</strain>
    </source>
</reference>
<feature type="compositionally biased region" description="Polar residues" evidence="1">
    <location>
        <begin position="1"/>
        <end position="26"/>
    </location>
</feature>
<feature type="compositionally biased region" description="Basic and acidic residues" evidence="1">
    <location>
        <begin position="49"/>
        <end position="71"/>
    </location>
</feature>
<evidence type="ECO:0000256" key="1">
    <source>
        <dbReference type="SAM" id="MobiDB-lite"/>
    </source>
</evidence>
<proteinExistence type="predicted"/>
<sequence length="158" mass="17115">MSTTENFTPRASTTENVGSPRTSSTGIGRGAVPTQHHPQERNSTLQSGHTDDSTRAEVGHDEHSEYPEQKHAGKTGYGPNFKLGPTMGDKMDGAKEILKGKVKRNPELVQHGRDEISGKLQQRERELDMHEDPFKHGNDGAGSEVQKEAATADITGSA</sequence>
<gene>
    <name evidence="2" type="ORF">CYLTODRAFT_424407</name>
</gene>